<dbReference type="Proteomes" id="UP000239434">
    <property type="component" value="Unassembled WGS sequence"/>
</dbReference>
<evidence type="ECO:0000313" key="2">
    <source>
        <dbReference type="Proteomes" id="UP000239434"/>
    </source>
</evidence>
<gene>
    <name evidence="1" type="ORF">C5748_12630</name>
</gene>
<proteinExistence type="predicted"/>
<organism evidence="1 2">
    <name type="scientific">Phyllobacterium phragmitis</name>
    <dbReference type="NCBI Taxonomy" id="2670329"/>
    <lineage>
        <taxon>Bacteria</taxon>
        <taxon>Pseudomonadati</taxon>
        <taxon>Pseudomonadota</taxon>
        <taxon>Alphaproteobacteria</taxon>
        <taxon>Hyphomicrobiales</taxon>
        <taxon>Phyllobacteriaceae</taxon>
        <taxon>Phyllobacterium</taxon>
    </lineage>
</organism>
<comment type="caution">
    <text evidence="1">The sequence shown here is derived from an EMBL/GenBank/DDBJ whole genome shotgun (WGS) entry which is preliminary data.</text>
</comment>
<keyword evidence="2" id="KW-1185">Reference proteome</keyword>
<sequence>MEEGDPHEVGSKLLQVWEVPNCPVLWSETPPESGHYRRFRDDLAKRKIETDPVRLLERSPTENNRMVVRNADDWIRPAACLEMLMFGHQHGRLDTFETPSEFASIVLRSADGERLRVYYYTINHDGIGRMDPIVKPALEDKRDGWEVLVALHSHVFHPDQPQIDGILAPSEADADFHVRFHAESGVQEARITNGIHTIIMPASSFDGFKRPADDREISNPSD</sequence>
<protein>
    <submittedName>
        <fullName evidence="1">Uncharacterized protein</fullName>
    </submittedName>
</protein>
<accession>A0A2S9IR99</accession>
<name>A0A2S9IR99_9HYPH</name>
<reference evidence="1 2" key="1">
    <citation type="submission" date="2018-02" db="EMBL/GenBank/DDBJ databases">
        <title>The draft genome of Phyllobacterium sp. 1N-3.</title>
        <authorList>
            <person name="Liu L."/>
            <person name="Li L."/>
            <person name="Zhang X."/>
            <person name="Wang T."/>
            <person name="Liang L."/>
        </authorList>
    </citation>
    <scope>NUCLEOTIDE SEQUENCE [LARGE SCALE GENOMIC DNA]</scope>
    <source>
        <strain evidence="1 2">1N-3</strain>
    </source>
</reference>
<dbReference type="AlphaFoldDB" id="A0A2S9IR99"/>
<dbReference type="EMBL" id="PVBR01000008">
    <property type="protein sequence ID" value="PRD43051.1"/>
    <property type="molecule type" value="Genomic_DNA"/>
</dbReference>
<evidence type="ECO:0000313" key="1">
    <source>
        <dbReference type="EMBL" id="PRD43051.1"/>
    </source>
</evidence>